<evidence type="ECO:0000313" key="2">
    <source>
        <dbReference type="EMBL" id="CDP18603.1"/>
    </source>
</evidence>
<dbReference type="InParanoid" id="A0A068VFY3"/>
<dbReference type="GO" id="GO:0000940">
    <property type="term" value="C:outer kinetochore"/>
    <property type="evidence" value="ECO:0007669"/>
    <property type="project" value="TreeGrafter"/>
</dbReference>
<dbReference type="PANTHER" id="PTHR28573">
    <property type="entry name" value="SPINDLE AND KINETOCHORE-ASSOCIATED PROTEIN 1"/>
    <property type="match status" value="1"/>
</dbReference>
<dbReference type="GO" id="GO:0051301">
    <property type="term" value="P:cell division"/>
    <property type="evidence" value="ECO:0007669"/>
    <property type="project" value="InterPro"/>
</dbReference>
<protein>
    <submittedName>
        <fullName evidence="2">DH200=94 genomic scaffold, scaffold_257</fullName>
    </submittedName>
</protein>
<dbReference type="GO" id="GO:0000278">
    <property type="term" value="P:mitotic cell cycle"/>
    <property type="evidence" value="ECO:0007669"/>
    <property type="project" value="TreeGrafter"/>
</dbReference>
<dbReference type="AlphaFoldDB" id="A0A068VFY3"/>
<dbReference type="GO" id="GO:0005876">
    <property type="term" value="C:spindle microtubule"/>
    <property type="evidence" value="ECO:0007669"/>
    <property type="project" value="TreeGrafter"/>
</dbReference>
<dbReference type="Proteomes" id="UP000295252">
    <property type="component" value="Unassembled WGS sequence"/>
</dbReference>
<dbReference type="Pfam" id="PF07160">
    <property type="entry name" value="SKA1"/>
    <property type="match status" value="1"/>
</dbReference>
<reference evidence="3" key="1">
    <citation type="journal article" date="2014" name="Science">
        <title>The coffee genome provides insight into the convergent evolution of caffeine biosynthesis.</title>
        <authorList>
            <person name="Denoeud F."/>
            <person name="Carretero-Paulet L."/>
            <person name="Dereeper A."/>
            <person name="Droc G."/>
            <person name="Guyot R."/>
            <person name="Pietrella M."/>
            <person name="Zheng C."/>
            <person name="Alberti A."/>
            <person name="Anthony F."/>
            <person name="Aprea G."/>
            <person name="Aury J.M."/>
            <person name="Bento P."/>
            <person name="Bernard M."/>
            <person name="Bocs S."/>
            <person name="Campa C."/>
            <person name="Cenci A."/>
            <person name="Combes M.C."/>
            <person name="Crouzillat D."/>
            <person name="Da Silva C."/>
            <person name="Daddiego L."/>
            <person name="De Bellis F."/>
            <person name="Dussert S."/>
            <person name="Garsmeur O."/>
            <person name="Gayraud T."/>
            <person name="Guignon V."/>
            <person name="Jahn K."/>
            <person name="Jamilloux V."/>
            <person name="Joet T."/>
            <person name="Labadie K."/>
            <person name="Lan T."/>
            <person name="Leclercq J."/>
            <person name="Lepelley M."/>
            <person name="Leroy T."/>
            <person name="Li L.T."/>
            <person name="Librado P."/>
            <person name="Lopez L."/>
            <person name="Munoz A."/>
            <person name="Noel B."/>
            <person name="Pallavicini A."/>
            <person name="Perrotta G."/>
            <person name="Poncet V."/>
            <person name="Pot D."/>
            <person name="Priyono X."/>
            <person name="Rigoreau M."/>
            <person name="Rouard M."/>
            <person name="Rozas J."/>
            <person name="Tranchant-Dubreuil C."/>
            <person name="VanBuren R."/>
            <person name="Zhang Q."/>
            <person name="Andrade A.C."/>
            <person name="Argout X."/>
            <person name="Bertrand B."/>
            <person name="de Kochko A."/>
            <person name="Graziosi G."/>
            <person name="Henry R.J."/>
            <person name="Jayarama X."/>
            <person name="Ming R."/>
            <person name="Nagai C."/>
            <person name="Rounsley S."/>
            <person name="Sankoff D."/>
            <person name="Giuliano G."/>
            <person name="Albert V.A."/>
            <person name="Wincker P."/>
            <person name="Lashermes P."/>
        </authorList>
    </citation>
    <scope>NUCLEOTIDE SEQUENCE [LARGE SCALE GENOMIC DNA]</scope>
    <source>
        <strain evidence="3">cv. DH200-94</strain>
    </source>
</reference>
<sequence>MKGRLTLDKVNAAINDMATCADANAQLIAAPWKKLNESTLVRTLVSKSFAQKCYHRKTFLETDVKRPTLKFDTTGKGILTLSIYVLRHLGRITEDRIGHHRVIILLRPQWISTIDHINYQFTI</sequence>
<keyword evidence="3" id="KW-1185">Reference proteome</keyword>
<dbReference type="PhylomeDB" id="A0A068VFY3"/>
<comment type="similarity">
    <text evidence="1">Belongs to the SKA1 family.</text>
</comment>
<organism evidence="2 3">
    <name type="scientific">Coffea canephora</name>
    <name type="common">Robusta coffee</name>
    <dbReference type="NCBI Taxonomy" id="49390"/>
    <lineage>
        <taxon>Eukaryota</taxon>
        <taxon>Viridiplantae</taxon>
        <taxon>Streptophyta</taxon>
        <taxon>Embryophyta</taxon>
        <taxon>Tracheophyta</taxon>
        <taxon>Spermatophyta</taxon>
        <taxon>Magnoliopsida</taxon>
        <taxon>eudicotyledons</taxon>
        <taxon>Gunneridae</taxon>
        <taxon>Pentapetalae</taxon>
        <taxon>asterids</taxon>
        <taxon>lamiids</taxon>
        <taxon>Gentianales</taxon>
        <taxon>Rubiaceae</taxon>
        <taxon>Ixoroideae</taxon>
        <taxon>Gardenieae complex</taxon>
        <taxon>Bertiereae - Coffeeae clade</taxon>
        <taxon>Coffeeae</taxon>
        <taxon>Coffea</taxon>
    </lineage>
</organism>
<dbReference type="GO" id="GO:0072686">
    <property type="term" value="C:mitotic spindle"/>
    <property type="evidence" value="ECO:0007669"/>
    <property type="project" value="TreeGrafter"/>
</dbReference>
<evidence type="ECO:0000313" key="3">
    <source>
        <dbReference type="Proteomes" id="UP000295252"/>
    </source>
</evidence>
<evidence type="ECO:0000256" key="1">
    <source>
        <dbReference type="ARBA" id="ARBA00006836"/>
    </source>
</evidence>
<dbReference type="InterPro" id="IPR009829">
    <property type="entry name" value="SKA1"/>
</dbReference>
<dbReference type="GO" id="GO:0007059">
    <property type="term" value="P:chromosome segregation"/>
    <property type="evidence" value="ECO:0007669"/>
    <property type="project" value="InterPro"/>
</dbReference>
<dbReference type="InterPro" id="IPR042031">
    <property type="entry name" value="SKA1_MBD_sf"/>
</dbReference>
<dbReference type="STRING" id="49390.A0A068VFY3"/>
<name>A0A068VFY3_COFCA</name>
<accession>A0A068VFY3</accession>
<dbReference type="Gene3D" id="1.10.10.1890">
    <property type="entry name" value="Ska1 microtubule binding domain-like"/>
    <property type="match status" value="1"/>
</dbReference>
<proteinExistence type="inferred from homology"/>
<dbReference type="OrthoDB" id="5962at2759"/>
<dbReference type="Gramene" id="CDP18603">
    <property type="protein sequence ID" value="CDP18603"/>
    <property type="gene ID" value="GSCOC_T00000312001"/>
</dbReference>
<dbReference type="GO" id="GO:0031110">
    <property type="term" value="P:regulation of microtubule polymerization or depolymerization"/>
    <property type="evidence" value="ECO:0007669"/>
    <property type="project" value="TreeGrafter"/>
</dbReference>
<dbReference type="PANTHER" id="PTHR28573:SF1">
    <property type="entry name" value="SPINDLE AND KINETOCHORE-ASSOCIATED PROTEIN 1"/>
    <property type="match status" value="1"/>
</dbReference>
<gene>
    <name evidence="2" type="ORF">GSCOC_T00000312001</name>
</gene>
<dbReference type="EMBL" id="HG739341">
    <property type="protein sequence ID" value="CDP18603.1"/>
    <property type="molecule type" value="Genomic_DNA"/>
</dbReference>
<dbReference type="GO" id="GO:0008017">
    <property type="term" value="F:microtubule binding"/>
    <property type="evidence" value="ECO:0007669"/>
    <property type="project" value="InterPro"/>
</dbReference>